<evidence type="ECO:0000259" key="1">
    <source>
        <dbReference type="Pfam" id="PF11716"/>
    </source>
</evidence>
<dbReference type="EMBL" id="JBHSOC010000004">
    <property type="protein sequence ID" value="MFC5640381.1"/>
    <property type="molecule type" value="Genomic_DNA"/>
</dbReference>
<feature type="domain" description="Mycothiol-dependent maleylpyruvate isomerase metal-binding" evidence="1">
    <location>
        <begin position="17"/>
        <end position="66"/>
    </location>
</feature>
<gene>
    <name evidence="2" type="ORF">ACFPZF_03315</name>
</gene>
<dbReference type="Pfam" id="PF11716">
    <property type="entry name" value="MDMPI_N"/>
    <property type="match status" value="1"/>
</dbReference>
<dbReference type="GO" id="GO:0016853">
    <property type="term" value="F:isomerase activity"/>
    <property type="evidence" value="ECO:0007669"/>
    <property type="project" value="UniProtKB-KW"/>
</dbReference>
<name>A0ABW0V8D9_9ACTN</name>
<dbReference type="RefSeq" id="WP_346141445.1">
    <property type="nucleotide sequence ID" value="NZ_BAAAUA010000004.1"/>
</dbReference>
<dbReference type="InterPro" id="IPR034660">
    <property type="entry name" value="DinB/YfiT-like"/>
</dbReference>
<dbReference type="Gene3D" id="1.20.120.450">
    <property type="entry name" value="dinb family like domain"/>
    <property type="match status" value="1"/>
</dbReference>
<keyword evidence="2" id="KW-0413">Isomerase</keyword>
<keyword evidence="3" id="KW-1185">Reference proteome</keyword>
<dbReference type="SUPFAM" id="SSF109854">
    <property type="entry name" value="DinB/YfiT-like putative metalloenzymes"/>
    <property type="match status" value="1"/>
</dbReference>
<evidence type="ECO:0000313" key="3">
    <source>
        <dbReference type="Proteomes" id="UP001596066"/>
    </source>
</evidence>
<sequence>MANGQAMDRQAVFGDYERARATFHRLMRAAGDADLDRPTDGTRWTNRQLLWHMLFGYLVTRALLVGGTRSSRTG</sequence>
<dbReference type="InterPro" id="IPR024344">
    <property type="entry name" value="MDMPI_metal-binding"/>
</dbReference>
<organism evidence="2 3">
    <name type="scientific">Kitasatospora cinereorecta</name>
    <dbReference type="NCBI Taxonomy" id="285560"/>
    <lineage>
        <taxon>Bacteria</taxon>
        <taxon>Bacillati</taxon>
        <taxon>Actinomycetota</taxon>
        <taxon>Actinomycetes</taxon>
        <taxon>Kitasatosporales</taxon>
        <taxon>Streptomycetaceae</taxon>
        <taxon>Kitasatospora</taxon>
    </lineage>
</organism>
<dbReference type="Proteomes" id="UP001596066">
    <property type="component" value="Unassembled WGS sequence"/>
</dbReference>
<evidence type="ECO:0000313" key="2">
    <source>
        <dbReference type="EMBL" id="MFC5640381.1"/>
    </source>
</evidence>
<reference evidence="3" key="1">
    <citation type="journal article" date="2019" name="Int. J. Syst. Evol. Microbiol.">
        <title>The Global Catalogue of Microorganisms (GCM) 10K type strain sequencing project: providing services to taxonomists for standard genome sequencing and annotation.</title>
        <authorList>
            <consortium name="The Broad Institute Genomics Platform"/>
            <consortium name="The Broad Institute Genome Sequencing Center for Infectious Disease"/>
            <person name="Wu L."/>
            <person name="Ma J."/>
        </authorList>
    </citation>
    <scope>NUCLEOTIDE SEQUENCE [LARGE SCALE GENOMIC DNA]</scope>
    <source>
        <strain evidence="3">CGMCC 4.1622</strain>
    </source>
</reference>
<proteinExistence type="predicted"/>
<accession>A0ABW0V8D9</accession>
<protein>
    <submittedName>
        <fullName evidence="2">Maleylpyruvate isomerase N-terminal domain-containing protein</fullName>
    </submittedName>
</protein>
<comment type="caution">
    <text evidence="2">The sequence shown here is derived from an EMBL/GenBank/DDBJ whole genome shotgun (WGS) entry which is preliminary data.</text>
</comment>